<keyword evidence="4 10" id="KW-0813">Transport</keyword>
<evidence type="ECO:0000256" key="6">
    <source>
        <dbReference type="ARBA" id="ARBA00022723"/>
    </source>
</evidence>
<dbReference type="Pfam" id="PF00111">
    <property type="entry name" value="Fer2"/>
    <property type="match status" value="1"/>
</dbReference>
<evidence type="ECO:0000256" key="2">
    <source>
        <dbReference type="ARBA" id="ARBA00004229"/>
    </source>
</evidence>
<dbReference type="InterPro" id="IPR006058">
    <property type="entry name" value="2Fe2S_fd_BS"/>
</dbReference>
<dbReference type="InterPro" id="IPR012675">
    <property type="entry name" value="Beta-grasp_dom_sf"/>
</dbReference>
<feature type="chain" id="PRO_5047162208" description="Ferredoxin" evidence="11">
    <location>
        <begin position="19"/>
        <end position="144"/>
    </location>
</feature>
<evidence type="ECO:0000256" key="10">
    <source>
        <dbReference type="RuleBase" id="RU364001"/>
    </source>
</evidence>
<keyword evidence="7 10" id="KW-0249">Electron transport</keyword>
<keyword evidence="9 10" id="KW-0411">Iron-sulfur</keyword>
<dbReference type="Gene3D" id="3.10.20.30">
    <property type="match status" value="1"/>
</dbReference>
<keyword evidence="10" id="KW-0934">Plastid</keyword>
<gene>
    <name evidence="13" type="ORF">CITCOLO1_LOCUS10074</name>
</gene>
<dbReference type="PANTHER" id="PTHR43112">
    <property type="entry name" value="FERREDOXIN"/>
    <property type="match status" value="1"/>
</dbReference>
<feature type="signal peptide" evidence="11">
    <location>
        <begin position="1"/>
        <end position="18"/>
    </location>
</feature>
<organism evidence="13 14">
    <name type="scientific">Citrullus colocynthis</name>
    <name type="common">colocynth</name>
    <dbReference type="NCBI Taxonomy" id="252529"/>
    <lineage>
        <taxon>Eukaryota</taxon>
        <taxon>Viridiplantae</taxon>
        <taxon>Streptophyta</taxon>
        <taxon>Embryophyta</taxon>
        <taxon>Tracheophyta</taxon>
        <taxon>Spermatophyta</taxon>
        <taxon>Magnoliopsida</taxon>
        <taxon>eudicotyledons</taxon>
        <taxon>Gunneridae</taxon>
        <taxon>Pentapetalae</taxon>
        <taxon>rosids</taxon>
        <taxon>fabids</taxon>
        <taxon>Cucurbitales</taxon>
        <taxon>Cucurbitaceae</taxon>
        <taxon>Benincaseae</taxon>
        <taxon>Citrullus</taxon>
    </lineage>
</organism>
<dbReference type="PANTHER" id="PTHR43112:SF3">
    <property type="entry name" value="FERREDOXIN-2, CHLOROPLASTIC"/>
    <property type="match status" value="1"/>
</dbReference>
<evidence type="ECO:0000256" key="7">
    <source>
        <dbReference type="ARBA" id="ARBA00022982"/>
    </source>
</evidence>
<comment type="subcellular location">
    <subcellularLocation>
        <location evidence="2 10">Plastid</location>
        <location evidence="2 10">Chloroplast</location>
    </subcellularLocation>
</comment>
<proteinExistence type="inferred from homology"/>
<keyword evidence="14" id="KW-1185">Reference proteome</keyword>
<name>A0ABP0YCB6_9ROSI</name>
<evidence type="ECO:0000256" key="9">
    <source>
        <dbReference type="ARBA" id="ARBA00023014"/>
    </source>
</evidence>
<dbReference type="PROSITE" id="PS00197">
    <property type="entry name" value="2FE2S_FER_1"/>
    <property type="match status" value="1"/>
</dbReference>
<feature type="domain" description="2Fe-2S ferredoxin-type" evidence="12">
    <location>
        <begin position="50"/>
        <end position="140"/>
    </location>
</feature>
<dbReference type="SUPFAM" id="SSF54292">
    <property type="entry name" value="2Fe-2S ferredoxin-like"/>
    <property type="match status" value="1"/>
</dbReference>
<evidence type="ECO:0000256" key="11">
    <source>
        <dbReference type="SAM" id="SignalP"/>
    </source>
</evidence>
<evidence type="ECO:0000259" key="12">
    <source>
        <dbReference type="PROSITE" id="PS51085"/>
    </source>
</evidence>
<dbReference type="InterPro" id="IPR001041">
    <property type="entry name" value="2Fe-2S_ferredoxin-type"/>
</dbReference>
<sequence>MASSLITTTSFLWSQSAAATLRLAPNVGEHLFGLQKGGSRGGRVTAMATYKVKLITPSGEKVVKCPDNEYILDAAENKGIDLPYSCRAGACSSCVGKLKSGKVDQSDVSFLDEDQIAQSWVLTCLATPLSDVVIETHKEEEFSS</sequence>
<dbReference type="InterPro" id="IPR036010">
    <property type="entry name" value="2Fe-2S_ferredoxin-like_sf"/>
</dbReference>
<evidence type="ECO:0000256" key="5">
    <source>
        <dbReference type="ARBA" id="ARBA00022714"/>
    </source>
</evidence>
<dbReference type="EMBL" id="OZ021737">
    <property type="protein sequence ID" value="CAK9318118.1"/>
    <property type="molecule type" value="Genomic_DNA"/>
</dbReference>
<evidence type="ECO:0000256" key="1">
    <source>
        <dbReference type="ARBA" id="ARBA00003532"/>
    </source>
</evidence>
<protein>
    <recommendedName>
        <fullName evidence="10">Ferredoxin</fullName>
    </recommendedName>
</protein>
<evidence type="ECO:0000256" key="4">
    <source>
        <dbReference type="ARBA" id="ARBA00022448"/>
    </source>
</evidence>
<evidence type="ECO:0000256" key="3">
    <source>
        <dbReference type="ARBA" id="ARBA00007874"/>
    </source>
</evidence>
<keyword evidence="10" id="KW-0150">Chloroplast</keyword>
<accession>A0ABP0YCB6</accession>
<evidence type="ECO:0000313" key="14">
    <source>
        <dbReference type="Proteomes" id="UP001642487"/>
    </source>
</evidence>
<dbReference type="NCBIfam" id="TIGR02008">
    <property type="entry name" value="fdx_plant"/>
    <property type="match status" value="1"/>
</dbReference>
<dbReference type="CDD" id="cd00207">
    <property type="entry name" value="fer2"/>
    <property type="match status" value="1"/>
</dbReference>
<comment type="cofactor">
    <cofactor evidence="10">
        <name>[2Fe-2S] cluster</name>
        <dbReference type="ChEBI" id="CHEBI:190135"/>
    </cofactor>
    <text evidence="10">Binds 1 [2Fe-2S] cluster.</text>
</comment>
<comment type="function">
    <text evidence="1 10">Ferredoxins are iron-sulfur proteins that transfer electrons in a wide variety of metabolic reactions.</text>
</comment>
<comment type="similarity">
    <text evidence="3 10">Belongs to the 2Fe2S plant-type ferredoxin family.</text>
</comment>
<keyword evidence="11" id="KW-0732">Signal</keyword>
<keyword evidence="6 10" id="KW-0479">Metal-binding</keyword>
<evidence type="ECO:0000256" key="8">
    <source>
        <dbReference type="ARBA" id="ARBA00023004"/>
    </source>
</evidence>
<evidence type="ECO:0000313" key="13">
    <source>
        <dbReference type="EMBL" id="CAK9318118.1"/>
    </source>
</evidence>
<dbReference type="Proteomes" id="UP001642487">
    <property type="component" value="Chromosome 3"/>
</dbReference>
<reference evidence="13 14" key="1">
    <citation type="submission" date="2024-03" db="EMBL/GenBank/DDBJ databases">
        <authorList>
            <person name="Gkanogiannis A."/>
            <person name="Becerra Lopez-Lavalle L."/>
        </authorList>
    </citation>
    <scope>NUCLEOTIDE SEQUENCE [LARGE SCALE GENOMIC DNA]</scope>
</reference>
<keyword evidence="5 10" id="KW-0001">2Fe-2S</keyword>
<dbReference type="PROSITE" id="PS51085">
    <property type="entry name" value="2FE2S_FER_2"/>
    <property type="match status" value="1"/>
</dbReference>
<keyword evidence="8 10" id="KW-0408">Iron</keyword>
<dbReference type="InterPro" id="IPR010241">
    <property type="entry name" value="Fd_pln"/>
</dbReference>